<feature type="compositionally biased region" description="Polar residues" evidence="1">
    <location>
        <begin position="90"/>
        <end position="119"/>
    </location>
</feature>
<protein>
    <recommendedName>
        <fullName evidence="2">Oxidoreductase-like domain-containing protein</fullName>
    </recommendedName>
</protein>
<dbReference type="InterPro" id="IPR039251">
    <property type="entry name" value="OXLD1"/>
</dbReference>
<accession>A0A9D4PJ77</accession>
<feature type="domain" description="Oxidoreductase-like" evidence="2">
    <location>
        <begin position="132"/>
        <end position="165"/>
    </location>
</feature>
<reference evidence="3" key="1">
    <citation type="journal article" date="2020" name="Cell">
        <title>Large-Scale Comparative Analyses of Tick Genomes Elucidate Their Genetic Diversity and Vector Capacities.</title>
        <authorList>
            <consortium name="Tick Genome and Microbiome Consortium (TIGMIC)"/>
            <person name="Jia N."/>
            <person name="Wang J."/>
            <person name="Shi W."/>
            <person name="Du L."/>
            <person name="Sun Y."/>
            <person name="Zhan W."/>
            <person name="Jiang J.F."/>
            <person name="Wang Q."/>
            <person name="Zhang B."/>
            <person name="Ji P."/>
            <person name="Bell-Sakyi L."/>
            <person name="Cui X.M."/>
            <person name="Yuan T.T."/>
            <person name="Jiang B.G."/>
            <person name="Yang W.F."/>
            <person name="Lam T.T."/>
            <person name="Chang Q.C."/>
            <person name="Ding S.J."/>
            <person name="Wang X.J."/>
            <person name="Zhu J.G."/>
            <person name="Ruan X.D."/>
            <person name="Zhao L."/>
            <person name="Wei J.T."/>
            <person name="Ye R.Z."/>
            <person name="Que T.C."/>
            <person name="Du C.H."/>
            <person name="Zhou Y.H."/>
            <person name="Cheng J.X."/>
            <person name="Dai P.F."/>
            <person name="Guo W.B."/>
            <person name="Han X.H."/>
            <person name="Huang E.J."/>
            <person name="Li L.F."/>
            <person name="Wei W."/>
            <person name="Gao Y.C."/>
            <person name="Liu J.Z."/>
            <person name="Shao H.Z."/>
            <person name="Wang X."/>
            <person name="Wang C.C."/>
            <person name="Yang T.C."/>
            <person name="Huo Q.B."/>
            <person name="Li W."/>
            <person name="Chen H.Y."/>
            <person name="Chen S.E."/>
            <person name="Zhou L.G."/>
            <person name="Ni X.B."/>
            <person name="Tian J.H."/>
            <person name="Sheng Y."/>
            <person name="Liu T."/>
            <person name="Pan Y.S."/>
            <person name="Xia L.Y."/>
            <person name="Li J."/>
            <person name="Zhao F."/>
            <person name="Cao W.C."/>
        </authorList>
    </citation>
    <scope>NUCLEOTIDE SEQUENCE</scope>
    <source>
        <strain evidence="3">Rsan-2018</strain>
    </source>
</reference>
<dbReference type="GO" id="GO:0005739">
    <property type="term" value="C:mitochondrion"/>
    <property type="evidence" value="ECO:0007669"/>
    <property type="project" value="TreeGrafter"/>
</dbReference>
<dbReference type="InterPro" id="IPR019180">
    <property type="entry name" value="Oxidoreductase-like_N"/>
</dbReference>
<evidence type="ECO:0000313" key="4">
    <source>
        <dbReference type="Proteomes" id="UP000821837"/>
    </source>
</evidence>
<evidence type="ECO:0000313" key="3">
    <source>
        <dbReference type="EMBL" id="KAH7943573.1"/>
    </source>
</evidence>
<sequence length="200" mass="22328">MYAAGSCFHVYRRNCRWPYFHVYKVAHRGADDDDRRIARLHQLTAMLKLATGVLLETVANSSHRATPPASSVALLRSHTCRRRRHARCRQLSSDSRNNVDPPTTQTTTANNEGATSRCESSSESRKNDGSAPKEPPVPPGKEECCGSGCSNCVWLVYAEDLVDYYRDGGARAAEEVAKIPDPNVRQFVKTELDYILKSEK</sequence>
<reference evidence="3" key="2">
    <citation type="submission" date="2021-09" db="EMBL/GenBank/DDBJ databases">
        <authorList>
            <person name="Jia N."/>
            <person name="Wang J."/>
            <person name="Shi W."/>
            <person name="Du L."/>
            <person name="Sun Y."/>
            <person name="Zhan W."/>
            <person name="Jiang J."/>
            <person name="Wang Q."/>
            <person name="Zhang B."/>
            <person name="Ji P."/>
            <person name="Sakyi L.B."/>
            <person name="Cui X."/>
            <person name="Yuan T."/>
            <person name="Jiang B."/>
            <person name="Yang W."/>
            <person name="Lam T.T.-Y."/>
            <person name="Chang Q."/>
            <person name="Ding S."/>
            <person name="Wang X."/>
            <person name="Zhu J."/>
            <person name="Ruan X."/>
            <person name="Zhao L."/>
            <person name="Wei J."/>
            <person name="Que T."/>
            <person name="Du C."/>
            <person name="Cheng J."/>
            <person name="Dai P."/>
            <person name="Han X."/>
            <person name="Huang E."/>
            <person name="Gao Y."/>
            <person name="Liu J."/>
            <person name="Shao H."/>
            <person name="Ye R."/>
            <person name="Li L."/>
            <person name="Wei W."/>
            <person name="Wang X."/>
            <person name="Wang C."/>
            <person name="Huo Q."/>
            <person name="Li W."/>
            <person name="Guo W."/>
            <person name="Chen H."/>
            <person name="Chen S."/>
            <person name="Zhou L."/>
            <person name="Zhou L."/>
            <person name="Ni X."/>
            <person name="Tian J."/>
            <person name="Zhou Y."/>
            <person name="Sheng Y."/>
            <person name="Liu T."/>
            <person name="Pan Y."/>
            <person name="Xia L."/>
            <person name="Li J."/>
            <person name="Zhao F."/>
            <person name="Cao W."/>
        </authorList>
    </citation>
    <scope>NUCLEOTIDE SEQUENCE</scope>
    <source>
        <strain evidence="3">Rsan-2018</strain>
        <tissue evidence="3">Larvae</tissue>
    </source>
</reference>
<comment type="caution">
    <text evidence="3">The sequence shown here is derived from an EMBL/GenBank/DDBJ whole genome shotgun (WGS) entry which is preliminary data.</text>
</comment>
<proteinExistence type="predicted"/>
<feature type="region of interest" description="Disordered" evidence="1">
    <location>
        <begin position="87"/>
        <end position="140"/>
    </location>
</feature>
<evidence type="ECO:0000256" key="1">
    <source>
        <dbReference type="SAM" id="MobiDB-lite"/>
    </source>
</evidence>
<dbReference type="EMBL" id="JABSTV010001253">
    <property type="protein sequence ID" value="KAH7943573.1"/>
    <property type="molecule type" value="Genomic_DNA"/>
</dbReference>
<evidence type="ECO:0000259" key="2">
    <source>
        <dbReference type="Pfam" id="PF09791"/>
    </source>
</evidence>
<dbReference type="VEuPathDB" id="VectorBase:RSAN_054896"/>
<dbReference type="AlphaFoldDB" id="A0A9D4PJ77"/>
<dbReference type="Proteomes" id="UP000821837">
    <property type="component" value="Unassembled WGS sequence"/>
</dbReference>
<dbReference type="PANTHER" id="PTHR21193">
    <property type="entry name" value="OXIDOREDUCTASE-LIKE DOMAIN-CONTAINING PROTEIN 1"/>
    <property type="match status" value="1"/>
</dbReference>
<name>A0A9D4PJ77_RHISA</name>
<organism evidence="3 4">
    <name type="scientific">Rhipicephalus sanguineus</name>
    <name type="common">Brown dog tick</name>
    <name type="synonym">Ixodes sanguineus</name>
    <dbReference type="NCBI Taxonomy" id="34632"/>
    <lineage>
        <taxon>Eukaryota</taxon>
        <taxon>Metazoa</taxon>
        <taxon>Ecdysozoa</taxon>
        <taxon>Arthropoda</taxon>
        <taxon>Chelicerata</taxon>
        <taxon>Arachnida</taxon>
        <taxon>Acari</taxon>
        <taxon>Parasitiformes</taxon>
        <taxon>Ixodida</taxon>
        <taxon>Ixodoidea</taxon>
        <taxon>Ixodidae</taxon>
        <taxon>Rhipicephalinae</taxon>
        <taxon>Rhipicephalus</taxon>
        <taxon>Rhipicephalus</taxon>
    </lineage>
</organism>
<gene>
    <name evidence="3" type="ORF">HPB52_009229</name>
</gene>
<dbReference type="PANTHER" id="PTHR21193:SF3">
    <property type="entry name" value="OXIDOREDUCTASE-LIKE DOMAIN-CONTAINING PROTEIN 1"/>
    <property type="match status" value="1"/>
</dbReference>
<keyword evidence="4" id="KW-1185">Reference proteome</keyword>
<dbReference type="Pfam" id="PF09791">
    <property type="entry name" value="Oxidored-like"/>
    <property type="match status" value="1"/>
</dbReference>